<dbReference type="Gene3D" id="1.10.8.270">
    <property type="entry name" value="putative rabgap domain of human tbc1 domain family member 14 like domains"/>
    <property type="match status" value="1"/>
</dbReference>
<dbReference type="GO" id="GO:0031267">
    <property type="term" value="F:small GTPase binding"/>
    <property type="evidence" value="ECO:0007669"/>
    <property type="project" value="TreeGrafter"/>
</dbReference>
<name>A0A6A6PAS5_9PEZI</name>
<feature type="domain" description="Rab-GAP TBC" evidence="2">
    <location>
        <begin position="662"/>
        <end position="860"/>
    </location>
</feature>
<evidence type="ECO:0000259" key="2">
    <source>
        <dbReference type="PROSITE" id="PS50086"/>
    </source>
</evidence>
<dbReference type="SMART" id="SM00164">
    <property type="entry name" value="TBC"/>
    <property type="match status" value="1"/>
</dbReference>
<dbReference type="Proteomes" id="UP000799766">
    <property type="component" value="Unassembled WGS sequence"/>
</dbReference>
<feature type="compositionally biased region" description="Basic and acidic residues" evidence="1">
    <location>
        <begin position="223"/>
        <end position="250"/>
    </location>
</feature>
<feature type="region of interest" description="Disordered" evidence="1">
    <location>
        <begin position="413"/>
        <end position="453"/>
    </location>
</feature>
<evidence type="ECO:0000313" key="4">
    <source>
        <dbReference type="Proteomes" id="UP000799766"/>
    </source>
</evidence>
<reference evidence="3" key="1">
    <citation type="journal article" date="2020" name="Stud. Mycol.">
        <title>101 Dothideomycetes genomes: a test case for predicting lifestyles and emergence of pathogens.</title>
        <authorList>
            <person name="Haridas S."/>
            <person name="Albert R."/>
            <person name="Binder M."/>
            <person name="Bloem J."/>
            <person name="Labutti K."/>
            <person name="Salamov A."/>
            <person name="Andreopoulos B."/>
            <person name="Baker S."/>
            <person name="Barry K."/>
            <person name="Bills G."/>
            <person name="Bluhm B."/>
            <person name="Cannon C."/>
            <person name="Castanera R."/>
            <person name="Culley D."/>
            <person name="Daum C."/>
            <person name="Ezra D."/>
            <person name="Gonzalez J."/>
            <person name="Henrissat B."/>
            <person name="Kuo A."/>
            <person name="Liang C."/>
            <person name="Lipzen A."/>
            <person name="Lutzoni F."/>
            <person name="Magnuson J."/>
            <person name="Mondo S."/>
            <person name="Nolan M."/>
            <person name="Ohm R."/>
            <person name="Pangilinan J."/>
            <person name="Park H.-J."/>
            <person name="Ramirez L."/>
            <person name="Alfaro M."/>
            <person name="Sun H."/>
            <person name="Tritt A."/>
            <person name="Yoshinaga Y."/>
            <person name="Zwiers L.-H."/>
            <person name="Turgeon B."/>
            <person name="Goodwin S."/>
            <person name="Spatafora J."/>
            <person name="Crous P."/>
            <person name="Grigoriev I."/>
        </authorList>
    </citation>
    <scope>NUCLEOTIDE SEQUENCE</scope>
    <source>
        <strain evidence="3">ATCC 16933</strain>
    </source>
</reference>
<feature type="compositionally biased region" description="Polar residues" evidence="1">
    <location>
        <begin position="1"/>
        <end position="12"/>
    </location>
</feature>
<dbReference type="AlphaFoldDB" id="A0A6A6PAS5"/>
<feature type="compositionally biased region" description="Polar residues" evidence="1">
    <location>
        <begin position="414"/>
        <end position="431"/>
    </location>
</feature>
<evidence type="ECO:0000313" key="3">
    <source>
        <dbReference type="EMBL" id="KAF2461040.1"/>
    </source>
</evidence>
<feature type="region of interest" description="Disordered" evidence="1">
    <location>
        <begin position="1"/>
        <end position="131"/>
    </location>
</feature>
<feature type="region of interest" description="Disordered" evidence="1">
    <location>
        <begin position="291"/>
        <end position="358"/>
    </location>
</feature>
<dbReference type="GO" id="GO:0005096">
    <property type="term" value="F:GTPase activator activity"/>
    <property type="evidence" value="ECO:0007669"/>
    <property type="project" value="TreeGrafter"/>
</dbReference>
<sequence length="942" mass="102198">MATASGDTSRPHASSRTSSRKSSSSQSKPARRESSIAATDKSLTSFPSFSPPSDSDLLSALSRVRSEPSPTVASPADHLFPHAADSPTTATNTKSHRDSSAAASTNVLLDSLTEPAEPSPGARPLFNDTHTGQRSTVAALAASDDAQIELLLHQHEGGPVALVRQLTEDLARRDADMTEMTRKHEKRERALRRMLREHGASSADIDRTLYDLEFPPSSGSSVKEGRHNGFQEGRDERRPGSPDSSGHESDGSVQPRLGQAIRDAIPKKPHRLWQIARGRSISLGSDAKVVAKGTPLQASPKKEIPKKENESKKGKQEDREDAKTTKSVNSAVSAVPKRIMTPRPEGSVEMDSIIPDDNLPPALAPRKWNGDRERPIDQFGFLFDRARQERIAKVVKELQHDNIAEALNKPFSEVASTTSKRHSTGSILSKTSKGDSPSDSESHSLSRTNSLTSMEMPKDWHEYLRRAVAPSELLSATPTPAIGEAVSNHQPSTPTIAPTPTQIPARSALAEPSPTHEISNLAEISPPAFIAPRPAAANDSRTSSPRPLLLDQVALIKEIELRDRLDKERQQNWNAFLRANAEANRRAAVAAAKEVSISRSSTPVGGVSASNRPHSLLATEVSIAAAAVPPDDSNMLGVSEWWHQGTAGNDKRRAFAKLVHAGIPVALRPRIWTECSKAYALREPGEFARLLTAPRPNEAAGATAAAAAEHLRDIETDARRTLKNNIFFLHGPGQQMLTDVLVAYARRNPSLGYCQGLNVIAGNLLLVLPTAEDAFWVFCAMVERLLPSSYWDASLSGCVADTAVLARCARDLLPELHAHLYDALDVRLETLTVKWLLTAFAACLGGEALFRVWDILLCQREPAVFLVCVAIALLELNKDRLMACATLGEVAATLEGQLTNHATSIDGLIYAGYQLRKRIDRETVMALRSEVLGEEVARDMAL</sequence>
<evidence type="ECO:0000256" key="1">
    <source>
        <dbReference type="SAM" id="MobiDB-lite"/>
    </source>
</evidence>
<gene>
    <name evidence="3" type="ORF">BDY21DRAFT_376819</name>
</gene>
<dbReference type="InterPro" id="IPR000195">
    <property type="entry name" value="Rab-GAP-TBC_dom"/>
</dbReference>
<feature type="compositionally biased region" description="Low complexity" evidence="1">
    <location>
        <begin position="42"/>
        <end position="62"/>
    </location>
</feature>
<dbReference type="Pfam" id="PF00566">
    <property type="entry name" value="RabGAP-TBC"/>
    <property type="match status" value="1"/>
</dbReference>
<dbReference type="PROSITE" id="PS50086">
    <property type="entry name" value="TBC_RABGAP"/>
    <property type="match status" value="1"/>
</dbReference>
<feature type="compositionally biased region" description="Low complexity" evidence="1">
    <location>
        <begin position="14"/>
        <end position="28"/>
    </location>
</feature>
<dbReference type="InterPro" id="IPR035969">
    <property type="entry name" value="Rab-GAP_TBC_sf"/>
</dbReference>
<protein>
    <submittedName>
        <fullName evidence="3">Rab-GTPase-TBC domain-containing protein</fullName>
    </submittedName>
</protein>
<feature type="region of interest" description="Disordered" evidence="1">
    <location>
        <begin position="207"/>
        <end position="255"/>
    </location>
</feature>
<dbReference type="OrthoDB" id="294251at2759"/>
<organism evidence="3 4">
    <name type="scientific">Lineolata rhizophorae</name>
    <dbReference type="NCBI Taxonomy" id="578093"/>
    <lineage>
        <taxon>Eukaryota</taxon>
        <taxon>Fungi</taxon>
        <taxon>Dikarya</taxon>
        <taxon>Ascomycota</taxon>
        <taxon>Pezizomycotina</taxon>
        <taxon>Dothideomycetes</taxon>
        <taxon>Dothideomycetes incertae sedis</taxon>
        <taxon>Lineolatales</taxon>
        <taxon>Lineolataceae</taxon>
        <taxon>Lineolata</taxon>
    </lineage>
</organism>
<keyword evidence="4" id="KW-1185">Reference proteome</keyword>
<dbReference type="SUPFAM" id="SSF47923">
    <property type="entry name" value="Ypt/Rab-GAP domain of gyp1p"/>
    <property type="match status" value="2"/>
</dbReference>
<dbReference type="InterPro" id="IPR050302">
    <property type="entry name" value="Rab_GAP_TBC_domain"/>
</dbReference>
<dbReference type="PANTHER" id="PTHR47219:SF20">
    <property type="entry name" value="TBC1 DOMAIN FAMILY MEMBER 2B"/>
    <property type="match status" value="1"/>
</dbReference>
<proteinExistence type="predicted"/>
<feature type="compositionally biased region" description="Low complexity" evidence="1">
    <location>
        <begin position="434"/>
        <end position="446"/>
    </location>
</feature>
<dbReference type="FunFam" id="1.10.8.270:FF:000026">
    <property type="entry name" value="TBC (Tre-2/Bub2/Cdc16) domain family"/>
    <property type="match status" value="1"/>
</dbReference>
<accession>A0A6A6PAS5</accession>
<dbReference type="Gene3D" id="1.10.472.80">
    <property type="entry name" value="Ypt/Rab-GAP domain of gyp1p, domain 3"/>
    <property type="match status" value="1"/>
</dbReference>
<dbReference type="EMBL" id="MU001672">
    <property type="protein sequence ID" value="KAF2461040.1"/>
    <property type="molecule type" value="Genomic_DNA"/>
</dbReference>
<dbReference type="PANTHER" id="PTHR47219">
    <property type="entry name" value="RAB GTPASE-ACTIVATING PROTEIN 1-LIKE"/>
    <property type="match status" value="1"/>
</dbReference>
<feature type="compositionally biased region" description="Basic and acidic residues" evidence="1">
    <location>
        <begin position="300"/>
        <end position="324"/>
    </location>
</feature>